<organism evidence="1 2">
    <name type="scientific">Lactuca virosa</name>
    <dbReference type="NCBI Taxonomy" id="75947"/>
    <lineage>
        <taxon>Eukaryota</taxon>
        <taxon>Viridiplantae</taxon>
        <taxon>Streptophyta</taxon>
        <taxon>Embryophyta</taxon>
        <taxon>Tracheophyta</taxon>
        <taxon>Spermatophyta</taxon>
        <taxon>Magnoliopsida</taxon>
        <taxon>eudicotyledons</taxon>
        <taxon>Gunneridae</taxon>
        <taxon>Pentapetalae</taxon>
        <taxon>asterids</taxon>
        <taxon>campanulids</taxon>
        <taxon>Asterales</taxon>
        <taxon>Asteraceae</taxon>
        <taxon>Cichorioideae</taxon>
        <taxon>Cichorieae</taxon>
        <taxon>Lactucinae</taxon>
        <taxon>Lactuca</taxon>
    </lineage>
</organism>
<comment type="caution">
    <text evidence="1">The sequence shown here is derived from an EMBL/GenBank/DDBJ whole genome shotgun (WGS) entry which is preliminary data.</text>
</comment>
<dbReference type="EMBL" id="CAKMRJ010000001">
    <property type="protein sequence ID" value="CAH1415069.1"/>
    <property type="molecule type" value="Genomic_DNA"/>
</dbReference>
<proteinExistence type="predicted"/>
<reference evidence="1 2" key="1">
    <citation type="submission" date="2022-01" db="EMBL/GenBank/DDBJ databases">
        <authorList>
            <person name="Xiong W."/>
            <person name="Schranz E."/>
        </authorList>
    </citation>
    <scope>NUCLEOTIDE SEQUENCE [LARGE SCALE GENOMIC DNA]</scope>
</reference>
<sequence>MVLTTELNVQHPYTHLTSILDKLGLAQSLLVNLTLSLVSKGGYEPEMEAEAKDFEDEAGGILTTVLLQVYHYQLFGNEFLIEMA</sequence>
<keyword evidence="2" id="KW-1185">Reference proteome</keyword>
<evidence type="ECO:0000313" key="2">
    <source>
        <dbReference type="Proteomes" id="UP001157418"/>
    </source>
</evidence>
<gene>
    <name evidence="1" type="ORF">LVIROSA_LOCUS2940</name>
</gene>
<evidence type="ECO:0000313" key="1">
    <source>
        <dbReference type="EMBL" id="CAH1415069.1"/>
    </source>
</evidence>
<dbReference type="AlphaFoldDB" id="A0AAU9LTE3"/>
<accession>A0AAU9LTE3</accession>
<name>A0AAU9LTE3_9ASTR</name>
<protein>
    <submittedName>
        <fullName evidence="1">Uncharacterized protein</fullName>
    </submittedName>
</protein>
<dbReference type="Proteomes" id="UP001157418">
    <property type="component" value="Unassembled WGS sequence"/>
</dbReference>